<evidence type="ECO:0000313" key="3">
    <source>
        <dbReference type="EMBL" id="ALI34410.1"/>
    </source>
</evidence>
<dbReference type="SUPFAM" id="SSF50475">
    <property type="entry name" value="FMN-binding split barrel"/>
    <property type="match status" value="1"/>
</dbReference>
<dbReference type="Proteomes" id="UP000058925">
    <property type="component" value="Chromosome"/>
</dbReference>
<gene>
    <name evidence="3" type="ORF">NMY3_00196</name>
</gene>
<proteinExistence type="predicted"/>
<dbReference type="InterPro" id="IPR012349">
    <property type="entry name" value="Split_barrel_FMN-bd"/>
</dbReference>
<dbReference type="GO" id="GO:0016627">
    <property type="term" value="F:oxidoreductase activity, acting on the CH-CH group of donors"/>
    <property type="evidence" value="ECO:0007669"/>
    <property type="project" value="TreeGrafter"/>
</dbReference>
<reference evidence="4" key="1">
    <citation type="submission" date="2015-10" db="EMBL/GenBank/DDBJ databases">
        <title>Niche specialization of a soil ammonia-oxidizing archaeon, Candidatus Nitrosocosmicus oleophilus.</title>
        <authorList>
            <person name="Jung M.-Y."/>
            <person name="Rhee S.-K."/>
        </authorList>
    </citation>
    <scope>NUCLEOTIDE SEQUENCE [LARGE SCALE GENOMIC DNA]</scope>
    <source>
        <strain evidence="4">MY3</strain>
    </source>
</reference>
<evidence type="ECO:0000313" key="4">
    <source>
        <dbReference type="Proteomes" id="UP000058925"/>
    </source>
</evidence>
<keyword evidence="4" id="KW-1185">Reference proteome</keyword>
<dbReference type="PANTHER" id="PTHR35176">
    <property type="entry name" value="HEME OXYGENASE HI_0854-RELATED"/>
    <property type="match status" value="1"/>
</dbReference>
<dbReference type="AlphaFoldDB" id="A0A654LUC6"/>
<keyword evidence="1" id="KW-0560">Oxidoreductase</keyword>
<dbReference type="GO" id="GO:0070967">
    <property type="term" value="F:coenzyme F420 binding"/>
    <property type="evidence" value="ECO:0007669"/>
    <property type="project" value="TreeGrafter"/>
</dbReference>
<protein>
    <submittedName>
        <fullName evidence="3">Pyridoxamine 5'-phosphate oxidase</fullName>
    </submittedName>
</protein>
<feature type="domain" description="Pyridoxamine 5'-phosphate oxidase N-terminal" evidence="2">
    <location>
        <begin position="15"/>
        <end position="103"/>
    </location>
</feature>
<evidence type="ECO:0000259" key="2">
    <source>
        <dbReference type="Pfam" id="PF01243"/>
    </source>
</evidence>
<evidence type="ECO:0000256" key="1">
    <source>
        <dbReference type="ARBA" id="ARBA00023002"/>
    </source>
</evidence>
<dbReference type="PANTHER" id="PTHR35176:SF6">
    <property type="entry name" value="HEME OXYGENASE HI_0854-RELATED"/>
    <property type="match status" value="1"/>
</dbReference>
<dbReference type="GeneID" id="60420400"/>
<dbReference type="RefSeq" id="WP_196817074.1">
    <property type="nucleotide sequence ID" value="NZ_CP012850.1"/>
</dbReference>
<accession>A0A654LUC6</accession>
<dbReference type="EMBL" id="CP012850">
    <property type="protein sequence ID" value="ALI34410.1"/>
    <property type="molecule type" value="Genomic_DNA"/>
</dbReference>
<name>A0A654LUC6_9ARCH</name>
<dbReference type="Pfam" id="PF01243">
    <property type="entry name" value="PNPOx_N"/>
    <property type="match status" value="1"/>
</dbReference>
<dbReference type="Gene3D" id="2.30.110.10">
    <property type="entry name" value="Electron Transport, Fmn-binding Protein, Chain A"/>
    <property type="match status" value="1"/>
</dbReference>
<organism evidence="3 4">
    <name type="scientific">Candidatus Nitrosocosmicus oleophilus</name>
    <dbReference type="NCBI Taxonomy" id="1353260"/>
    <lineage>
        <taxon>Archaea</taxon>
        <taxon>Nitrososphaerota</taxon>
        <taxon>Nitrososphaeria</taxon>
        <taxon>Nitrososphaerales</taxon>
        <taxon>Nitrososphaeraceae</taxon>
        <taxon>Candidatus Nitrosocosmicus</taxon>
    </lineage>
</organism>
<dbReference type="GO" id="GO:0005829">
    <property type="term" value="C:cytosol"/>
    <property type="evidence" value="ECO:0007669"/>
    <property type="project" value="TreeGrafter"/>
</dbReference>
<dbReference type="InterPro" id="IPR052019">
    <property type="entry name" value="F420H2_bilvrd_red/Heme_oxyg"/>
</dbReference>
<dbReference type="KEGG" id="taa:NMY3_00196"/>
<sequence length="156" mass="17812">MKILNASPEIPGMTKEEADRFLESKLNLQFATIDDKGDPNIQPVWFYYNKDEKKLFIMTGKSTNKSRNVRERPNIYFCVEDGNSPYKGVKGKGVATIFEDPKIIIPTVEMIILKYLGSLDHPVAKIIMDRSKSEEGVVIEINPKFFSTWDFGKTKS</sequence>
<dbReference type="InterPro" id="IPR011576">
    <property type="entry name" value="Pyridox_Oxase_N"/>
</dbReference>
<dbReference type="OrthoDB" id="139492at2157"/>